<comment type="caution">
    <text evidence="6">The sequence shown here is derived from an EMBL/GenBank/DDBJ whole genome shotgun (WGS) entry which is preliminary data.</text>
</comment>
<evidence type="ECO:0000313" key="6">
    <source>
        <dbReference type="EMBL" id="MEJ8277526.1"/>
    </source>
</evidence>
<proteinExistence type="inferred from homology"/>
<dbReference type="InterPro" id="IPR013766">
    <property type="entry name" value="Thioredoxin_domain"/>
</dbReference>
<dbReference type="Gene3D" id="3.40.30.10">
    <property type="entry name" value="Glutaredoxin"/>
    <property type="match status" value="1"/>
</dbReference>
<gene>
    <name evidence="6" type="ORF">WJX68_01170</name>
</gene>
<dbReference type="PROSITE" id="PS51352">
    <property type="entry name" value="THIOREDOXIN_2"/>
    <property type="match status" value="1"/>
</dbReference>
<evidence type="ECO:0000256" key="2">
    <source>
        <dbReference type="ARBA" id="ARBA00023002"/>
    </source>
</evidence>
<evidence type="ECO:0000256" key="1">
    <source>
        <dbReference type="ARBA" id="ARBA00022559"/>
    </source>
</evidence>
<evidence type="ECO:0000259" key="5">
    <source>
        <dbReference type="PROSITE" id="PS51352"/>
    </source>
</evidence>
<dbReference type="RefSeq" id="WP_340285583.1">
    <property type="nucleotide sequence ID" value="NZ_JBBJUP010000001.1"/>
</dbReference>
<protein>
    <recommendedName>
        <fullName evidence="3">Glutathione-dependent peroxiredoxin</fullName>
        <ecNumber evidence="3">1.11.1.27</ecNumber>
    </recommendedName>
</protein>
<keyword evidence="1 3" id="KW-0575">Peroxidase</keyword>
<dbReference type="SUPFAM" id="SSF52833">
    <property type="entry name" value="Thioredoxin-like"/>
    <property type="match status" value="1"/>
</dbReference>
<comment type="function">
    <text evidence="3">Thiol-specific peroxidase that catalyzes the reduction of hydrogen peroxide and organic hydroperoxides to water and alcohols, respectively. Plays a role in cell protection against oxidative stress by detoxifying peroxides.</text>
</comment>
<dbReference type="Proteomes" id="UP001364211">
    <property type="component" value="Unassembled WGS sequence"/>
</dbReference>
<reference evidence="6 7" key="1">
    <citation type="submission" date="2024-03" db="EMBL/GenBank/DDBJ databases">
        <title>Draft genome sequence of Pseudonocardia sp. DW16-2.</title>
        <authorList>
            <person name="Duangmal K."/>
        </authorList>
    </citation>
    <scope>NUCLEOTIDE SEQUENCE [LARGE SCALE GENOMIC DNA]</scope>
    <source>
        <strain evidence="6 7">DW16-2</strain>
    </source>
</reference>
<keyword evidence="3" id="KW-0049">Antioxidant</keyword>
<keyword evidence="3" id="KW-0676">Redox-active center</keyword>
<dbReference type="PANTHER" id="PTHR10430:SF16">
    <property type="entry name" value="PEROXIREDOXIN-5, MITOCHONDRIAL"/>
    <property type="match status" value="1"/>
</dbReference>
<evidence type="ECO:0000256" key="4">
    <source>
        <dbReference type="SAM" id="MobiDB-lite"/>
    </source>
</evidence>
<evidence type="ECO:0000313" key="7">
    <source>
        <dbReference type="Proteomes" id="UP001364211"/>
    </source>
</evidence>
<dbReference type="PANTHER" id="PTHR10430">
    <property type="entry name" value="PEROXIREDOXIN"/>
    <property type="match status" value="1"/>
</dbReference>
<comment type="similarity">
    <text evidence="3">Belongs to the peroxiredoxin family. Prx5 subfamily.</text>
</comment>
<organism evidence="6 7">
    <name type="scientific">Pseudonocardia spirodelae</name>
    <dbReference type="NCBI Taxonomy" id="3133431"/>
    <lineage>
        <taxon>Bacteria</taxon>
        <taxon>Bacillati</taxon>
        <taxon>Actinomycetota</taxon>
        <taxon>Actinomycetes</taxon>
        <taxon>Pseudonocardiales</taxon>
        <taxon>Pseudonocardiaceae</taxon>
        <taxon>Pseudonocardia</taxon>
    </lineage>
</organism>
<keyword evidence="2 3" id="KW-0560">Oxidoreductase</keyword>
<accession>A0ABU8T0P1</accession>
<comment type="catalytic activity">
    <reaction evidence="3">
        <text>a hydroperoxide + 2 glutathione = an alcohol + glutathione disulfide + H2O</text>
        <dbReference type="Rhea" id="RHEA:62632"/>
        <dbReference type="ChEBI" id="CHEBI:15377"/>
        <dbReference type="ChEBI" id="CHEBI:30879"/>
        <dbReference type="ChEBI" id="CHEBI:35924"/>
        <dbReference type="ChEBI" id="CHEBI:57925"/>
        <dbReference type="ChEBI" id="CHEBI:58297"/>
        <dbReference type="EC" id="1.11.1.27"/>
    </reaction>
</comment>
<feature type="domain" description="Thioredoxin" evidence="5">
    <location>
        <begin position="3"/>
        <end position="161"/>
    </location>
</feature>
<dbReference type="CDD" id="cd03013">
    <property type="entry name" value="PRX5_like"/>
    <property type="match status" value="1"/>
</dbReference>
<evidence type="ECO:0000256" key="3">
    <source>
        <dbReference type="RuleBase" id="RU366011"/>
    </source>
</evidence>
<keyword evidence="7" id="KW-1185">Reference proteome</keyword>
<dbReference type="InterPro" id="IPR036249">
    <property type="entry name" value="Thioredoxin-like_sf"/>
</dbReference>
<dbReference type="InterPro" id="IPR013740">
    <property type="entry name" value="Redoxin"/>
</dbReference>
<dbReference type="EMBL" id="JBBJUP010000001">
    <property type="protein sequence ID" value="MEJ8277526.1"/>
    <property type="molecule type" value="Genomic_DNA"/>
</dbReference>
<dbReference type="InterPro" id="IPR037944">
    <property type="entry name" value="PRX5-like"/>
</dbReference>
<feature type="region of interest" description="Disordered" evidence="4">
    <location>
        <begin position="1"/>
        <end position="25"/>
    </location>
</feature>
<dbReference type="Pfam" id="PF08534">
    <property type="entry name" value="Redoxin"/>
    <property type="match status" value="1"/>
</dbReference>
<sequence>MALAAGDQIPDVTLMTPTDEGPKPVQSASVLGSGTVVLFGVPGAFTPACSDTHLPGYVLRQEELKAKGVDTVACTSTNDAFVLGAWAESRGAGDAVLMLADGNAEFATAAGLDMDGSKFGLGTRSQRYAAIIRDGVVAWVAVEPVPSTVEVSGVEQVLAQL</sequence>
<dbReference type="EC" id="1.11.1.27" evidence="3"/>
<name>A0ABU8T0P1_9PSEU</name>